<proteinExistence type="predicted"/>
<evidence type="ECO:0000313" key="2">
    <source>
        <dbReference type="Proteomes" id="UP000575241"/>
    </source>
</evidence>
<name>A0A7W7K6C5_9SPHN</name>
<dbReference type="RefSeq" id="WP_184171468.1">
    <property type="nucleotide sequence ID" value="NZ_JACHLN010000006.1"/>
</dbReference>
<dbReference type="AlphaFoldDB" id="A0A7W7K6C5"/>
<keyword evidence="2" id="KW-1185">Reference proteome</keyword>
<comment type="caution">
    <text evidence="1">The sequence shown here is derived from an EMBL/GenBank/DDBJ whole genome shotgun (WGS) entry which is preliminary data.</text>
</comment>
<evidence type="ECO:0000313" key="1">
    <source>
        <dbReference type="EMBL" id="MBB4841498.1"/>
    </source>
</evidence>
<dbReference type="Proteomes" id="UP000575241">
    <property type="component" value="Unassembled WGS sequence"/>
</dbReference>
<sequence length="144" mass="16504">MAEVTDVLPELQKWNAGAGISPDNWIYIEGRADHALGFCSLFWPEFIEFGGYVLRAPFDLGRLRDWERAGHSRQQVETAMNAFLFDHMFPDDETEASLKSVQLTRLATIMADMLATKLNREFPDRRFSAFVLDQADFGLSFHQI</sequence>
<reference evidence="1 2" key="1">
    <citation type="submission" date="2020-08" db="EMBL/GenBank/DDBJ databases">
        <title>Functional genomics of gut bacteria from endangered species of beetles.</title>
        <authorList>
            <person name="Carlos-Shanley C."/>
        </authorList>
    </citation>
    <scope>NUCLEOTIDE SEQUENCE [LARGE SCALE GENOMIC DNA]</scope>
    <source>
        <strain evidence="1 2">S00224</strain>
    </source>
</reference>
<dbReference type="EMBL" id="JACHLN010000006">
    <property type="protein sequence ID" value="MBB4841498.1"/>
    <property type="molecule type" value="Genomic_DNA"/>
</dbReference>
<accession>A0A7W7K6C5</accession>
<organism evidence="1 2">
    <name type="scientific">Sphingomonas kyeonggiensis</name>
    <dbReference type="NCBI Taxonomy" id="1268553"/>
    <lineage>
        <taxon>Bacteria</taxon>
        <taxon>Pseudomonadati</taxon>
        <taxon>Pseudomonadota</taxon>
        <taxon>Alphaproteobacteria</taxon>
        <taxon>Sphingomonadales</taxon>
        <taxon>Sphingomonadaceae</taxon>
        <taxon>Sphingomonas</taxon>
    </lineage>
</organism>
<gene>
    <name evidence="1" type="ORF">HNP52_004602</name>
</gene>
<protein>
    <submittedName>
        <fullName evidence="1">Uncharacterized protein</fullName>
    </submittedName>
</protein>